<organism evidence="3 4">
    <name type="scientific">Shewanella denitrificans (strain OS217 / ATCC BAA-1090 / DSM 15013)</name>
    <dbReference type="NCBI Taxonomy" id="318161"/>
    <lineage>
        <taxon>Bacteria</taxon>
        <taxon>Pseudomonadati</taxon>
        <taxon>Pseudomonadota</taxon>
        <taxon>Gammaproteobacteria</taxon>
        <taxon>Alteromonadales</taxon>
        <taxon>Shewanellaceae</taxon>
        <taxon>Shewanella</taxon>
    </lineage>
</organism>
<keyword evidence="4" id="KW-1185">Reference proteome</keyword>
<dbReference type="InterPro" id="IPR052698">
    <property type="entry name" value="MoCofactor_Util/Proc"/>
</dbReference>
<feature type="domain" description="XdhC- CoxI" evidence="1">
    <location>
        <begin position="17"/>
        <end position="80"/>
    </location>
</feature>
<feature type="domain" description="XdhC Rossmann" evidence="2">
    <location>
        <begin position="185"/>
        <end position="329"/>
    </location>
</feature>
<accession>Q12M20</accession>
<evidence type="ECO:0000259" key="2">
    <source>
        <dbReference type="Pfam" id="PF13478"/>
    </source>
</evidence>
<dbReference type="EMBL" id="CP000302">
    <property type="protein sequence ID" value="ABE55506.1"/>
    <property type="molecule type" value="Genomic_DNA"/>
</dbReference>
<dbReference type="Pfam" id="PF13478">
    <property type="entry name" value="XdhC_C"/>
    <property type="match status" value="1"/>
</dbReference>
<protein>
    <recommendedName>
        <fullName evidence="5">Xanthine dehydrogenase accessory factor</fullName>
    </recommendedName>
</protein>
<name>Q12M20_SHEDO</name>
<sequence length="349" mass="37334">MTHDLLDLLRQWHQSPDEAWVLAVLTQVQGSSYRKPGAMMLFHPMGKSYGMLSGGCLEADLRRHAQQVIQSQCVAQVEYDASDESDSSYQLGCGGIVNIMLVTVTKANDYLGFNPLLAALARGDSVEYELSLPANASPCQQASAKLSIVPLSDNLTQAQLKGAHKAVTAYKHEVLTMRLAPPIALGIFGAGLDAQPVAAMAQQLGWQVSVFDERSAYGRLYDFPSVKVVKGPFDAIEPAILKRLDAAIVMSHNLNLDAKALSLLASLSQPHSHNNLAYLALLGPPQRRDRVLRIAGLELADIKCFFSAPAGLALGGELPSSVALSIVSQCHGVLHGSAIIALDEVMGCP</sequence>
<dbReference type="Proteomes" id="UP000001982">
    <property type="component" value="Chromosome"/>
</dbReference>
<dbReference type="AlphaFoldDB" id="Q12M20"/>
<reference evidence="3 4" key="1">
    <citation type="submission" date="2006-03" db="EMBL/GenBank/DDBJ databases">
        <title>Complete sequence of Shewanella denitrificans OS217.</title>
        <authorList>
            <consortium name="US DOE Joint Genome Institute"/>
            <person name="Copeland A."/>
            <person name="Lucas S."/>
            <person name="Lapidus A."/>
            <person name="Barry K."/>
            <person name="Detter J.C."/>
            <person name="Glavina del Rio T."/>
            <person name="Hammon N."/>
            <person name="Israni S."/>
            <person name="Dalin E."/>
            <person name="Tice H."/>
            <person name="Pitluck S."/>
            <person name="Brettin T."/>
            <person name="Bruce D."/>
            <person name="Han C."/>
            <person name="Tapia R."/>
            <person name="Gilna P."/>
            <person name="Kiss H."/>
            <person name="Schmutz J."/>
            <person name="Larimer F."/>
            <person name="Land M."/>
            <person name="Hauser L."/>
            <person name="Kyrpides N."/>
            <person name="Lykidis A."/>
            <person name="Richardson P."/>
        </authorList>
    </citation>
    <scope>NUCLEOTIDE SEQUENCE [LARGE SCALE GENOMIC DNA]</scope>
    <source>
        <strain evidence="4">OS217 / ATCC BAA-1090 / DSM 15013</strain>
    </source>
</reference>
<dbReference type="RefSeq" id="WP_011496659.1">
    <property type="nucleotide sequence ID" value="NC_007954.1"/>
</dbReference>
<dbReference type="eggNOG" id="COG1975">
    <property type="taxonomic scope" value="Bacteria"/>
</dbReference>
<gene>
    <name evidence="3" type="ordered locus">Sden_2226</name>
</gene>
<proteinExistence type="predicted"/>
<evidence type="ECO:0000313" key="4">
    <source>
        <dbReference type="Proteomes" id="UP000001982"/>
    </source>
</evidence>
<evidence type="ECO:0000259" key="1">
    <source>
        <dbReference type="Pfam" id="PF02625"/>
    </source>
</evidence>
<dbReference type="Gene3D" id="3.40.50.720">
    <property type="entry name" value="NAD(P)-binding Rossmann-like Domain"/>
    <property type="match status" value="1"/>
</dbReference>
<dbReference type="OrthoDB" id="9815497at2"/>
<dbReference type="InterPro" id="IPR027051">
    <property type="entry name" value="XdhC_Rossmann_dom"/>
</dbReference>
<dbReference type="InterPro" id="IPR003777">
    <property type="entry name" value="XdhC_CoxI"/>
</dbReference>
<dbReference type="PANTHER" id="PTHR30388:SF4">
    <property type="entry name" value="MOLYBDENUM COFACTOR INSERTION CHAPERONE PAOD"/>
    <property type="match status" value="1"/>
</dbReference>
<evidence type="ECO:0000313" key="3">
    <source>
        <dbReference type="EMBL" id="ABE55506.1"/>
    </source>
</evidence>
<evidence type="ECO:0008006" key="5">
    <source>
        <dbReference type="Google" id="ProtNLM"/>
    </source>
</evidence>
<dbReference type="Pfam" id="PF02625">
    <property type="entry name" value="XdhC_CoxI"/>
    <property type="match status" value="1"/>
</dbReference>
<dbReference type="HOGENOM" id="CLU_041115_1_1_6"/>
<dbReference type="PANTHER" id="PTHR30388">
    <property type="entry name" value="ALDEHYDE OXIDOREDUCTASE MOLYBDENUM COFACTOR ASSEMBLY PROTEIN"/>
    <property type="match status" value="1"/>
</dbReference>
<dbReference type="KEGG" id="sdn:Sden_2226"/>
<dbReference type="STRING" id="318161.Sden_2226"/>